<dbReference type="HAMAP" id="MF_01366">
    <property type="entry name" value="Ribosomal_uL13"/>
    <property type="match status" value="1"/>
</dbReference>
<dbReference type="PIRSF" id="PIRSF002181">
    <property type="entry name" value="Ribosomal_L13"/>
    <property type="match status" value="1"/>
</dbReference>
<dbReference type="Gene3D" id="3.90.1180.10">
    <property type="entry name" value="Ribosomal protein L13"/>
    <property type="match status" value="1"/>
</dbReference>
<dbReference type="GO" id="GO:0003729">
    <property type="term" value="F:mRNA binding"/>
    <property type="evidence" value="ECO:0007669"/>
    <property type="project" value="UniProtKB-ARBA"/>
</dbReference>
<dbReference type="PANTHER" id="PTHR11545:SF2">
    <property type="entry name" value="LARGE RIBOSOMAL SUBUNIT PROTEIN UL13M"/>
    <property type="match status" value="1"/>
</dbReference>
<dbReference type="InterPro" id="IPR036899">
    <property type="entry name" value="Ribosomal_uL13_sf"/>
</dbReference>
<gene>
    <name evidence="5 7" type="primary">rplM</name>
    <name evidence="8" type="ORF">ENU72_04000</name>
</gene>
<dbReference type="GO" id="GO:0022625">
    <property type="term" value="C:cytosolic large ribosomal subunit"/>
    <property type="evidence" value="ECO:0007669"/>
    <property type="project" value="TreeGrafter"/>
</dbReference>
<dbReference type="GO" id="GO:0003735">
    <property type="term" value="F:structural constituent of ribosome"/>
    <property type="evidence" value="ECO:0007669"/>
    <property type="project" value="InterPro"/>
</dbReference>
<dbReference type="AlphaFoldDB" id="A0A7V3ZTL6"/>
<dbReference type="GO" id="GO:0006412">
    <property type="term" value="P:translation"/>
    <property type="evidence" value="ECO:0007669"/>
    <property type="project" value="UniProtKB-UniRule"/>
</dbReference>
<evidence type="ECO:0000256" key="6">
    <source>
        <dbReference type="RuleBase" id="RU003877"/>
    </source>
</evidence>
<reference evidence="8" key="1">
    <citation type="journal article" date="2020" name="mSystems">
        <title>Genome- and Community-Level Interaction Insights into Carbon Utilization and Element Cycling Functions of Hydrothermarchaeota in Hydrothermal Sediment.</title>
        <authorList>
            <person name="Zhou Z."/>
            <person name="Liu Y."/>
            <person name="Xu W."/>
            <person name="Pan J."/>
            <person name="Luo Z.H."/>
            <person name="Li M."/>
        </authorList>
    </citation>
    <scope>NUCLEOTIDE SEQUENCE [LARGE SCALE GENOMIC DNA]</scope>
    <source>
        <strain evidence="8">SpSt-695</strain>
    </source>
</reference>
<evidence type="ECO:0000256" key="2">
    <source>
        <dbReference type="ARBA" id="ARBA00022980"/>
    </source>
</evidence>
<comment type="function">
    <text evidence="5 7">This protein is one of the early assembly proteins of the 50S ribosomal subunit, although it is not seen to bind rRNA by itself. It is important during the early stages of 50S assembly.</text>
</comment>
<dbReference type="PANTHER" id="PTHR11545">
    <property type="entry name" value="RIBOSOMAL PROTEIN L13"/>
    <property type="match status" value="1"/>
</dbReference>
<keyword evidence="2 5" id="KW-0689">Ribosomal protein</keyword>
<evidence type="ECO:0000256" key="5">
    <source>
        <dbReference type="HAMAP-Rule" id="MF_01366"/>
    </source>
</evidence>
<evidence type="ECO:0000256" key="4">
    <source>
        <dbReference type="ARBA" id="ARBA00035201"/>
    </source>
</evidence>
<name>A0A7V3ZTL6_UNCW3</name>
<dbReference type="EMBL" id="DTDP01000185">
    <property type="protein sequence ID" value="HGK54168.1"/>
    <property type="molecule type" value="Genomic_DNA"/>
</dbReference>
<protein>
    <recommendedName>
        <fullName evidence="4 5">Large ribosomal subunit protein uL13</fullName>
    </recommendedName>
</protein>
<keyword evidence="3 5" id="KW-0687">Ribonucleoprotein</keyword>
<comment type="similarity">
    <text evidence="1 5 6">Belongs to the universal ribosomal protein uL13 family.</text>
</comment>
<dbReference type="CDD" id="cd00392">
    <property type="entry name" value="Ribosomal_L13"/>
    <property type="match status" value="1"/>
</dbReference>
<evidence type="ECO:0000256" key="1">
    <source>
        <dbReference type="ARBA" id="ARBA00006227"/>
    </source>
</evidence>
<dbReference type="GO" id="GO:0017148">
    <property type="term" value="P:negative regulation of translation"/>
    <property type="evidence" value="ECO:0007669"/>
    <property type="project" value="TreeGrafter"/>
</dbReference>
<dbReference type="NCBIfam" id="TIGR01066">
    <property type="entry name" value="rplM_bact"/>
    <property type="match status" value="1"/>
</dbReference>
<dbReference type="InterPro" id="IPR005822">
    <property type="entry name" value="Ribosomal_uL13"/>
</dbReference>
<accession>A0A7V3ZTL6</accession>
<organism evidence="8">
    <name type="scientific">candidate division WOR-3 bacterium</name>
    <dbReference type="NCBI Taxonomy" id="2052148"/>
    <lineage>
        <taxon>Bacteria</taxon>
        <taxon>Bacteria division WOR-3</taxon>
    </lineage>
</organism>
<comment type="subunit">
    <text evidence="5">Part of the 50S ribosomal subunit.</text>
</comment>
<proteinExistence type="inferred from homology"/>
<dbReference type="InterPro" id="IPR005823">
    <property type="entry name" value="Ribosomal_uL13_bac-type"/>
</dbReference>
<dbReference type="Pfam" id="PF00572">
    <property type="entry name" value="Ribosomal_L13"/>
    <property type="match status" value="1"/>
</dbReference>
<evidence type="ECO:0000256" key="3">
    <source>
        <dbReference type="ARBA" id="ARBA00023274"/>
    </source>
</evidence>
<comment type="caution">
    <text evidence="8">The sequence shown here is derived from an EMBL/GenBank/DDBJ whole genome shotgun (WGS) entry which is preliminary data.</text>
</comment>
<dbReference type="InterPro" id="IPR023563">
    <property type="entry name" value="Ribosomal_uL13_CS"/>
</dbReference>
<evidence type="ECO:0000256" key="7">
    <source>
        <dbReference type="RuleBase" id="RU003878"/>
    </source>
</evidence>
<dbReference type="FunFam" id="3.90.1180.10:FF:000001">
    <property type="entry name" value="50S ribosomal protein L13"/>
    <property type="match status" value="1"/>
</dbReference>
<dbReference type="SUPFAM" id="SSF52161">
    <property type="entry name" value="Ribosomal protein L13"/>
    <property type="match status" value="1"/>
</dbReference>
<sequence length="139" mass="16273">MEEKDRKWYLIDAKDKILGRLASRIAIILMGKRKPIYSPHIDVGDYVVVINADKVKVTGNKEKKKIYYFHSFYPGGLKEIPFEKMRIKKPENIIYLAVKRMLPKNKLGRKMLKRLKIYAGEKHPHVAQSPLKIEPEEVL</sequence>
<dbReference type="PROSITE" id="PS00783">
    <property type="entry name" value="RIBOSOMAL_L13"/>
    <property type="match status" value="1"/>
</dbReference>
<evidence type="ECO:0000313" key="8">
    <source>
        <dbReference type="EMBL" id="HGK54168.1"/>
    </source>
</evidence>